<organism evidence="4 5">
    <name type="scientific">Shewanella intestini</name>
    <dbReference type="NCBI Taxonomy" id="2017544"/>
    <lineage>
        <taxon>Bacteria</taxon>
        <taxon>Pseudomonadati</taxon>
        <taxon>Pseudomonadota</taxon>
        <taxon>Gammaproteobacteria</taxon>
        <taxon>Alteromonadales</taxon>
        <taxon>Shewanellaceae</taxon>
        <taxon>Shewanella</taxon>
    </lineage>
</organism>
<dbReference type="InterPro" id="IPR036291">
    <property type="entry name" value="NAD(P)-bd_dom_sf"/>
</dbReference>
<evidence type="ECO:0000313" key="4">
    <source>
        <dbReference type="EMBL" id="MBR9728904.1"/>
    </source>
</evidence>
<accession>A0ABS5I4F9</accession>
<dbReference type="RefSeq" id="WP_153665409.1">
    <property type="nucleotide sequence ID" value="NZ_JAAIKR010000013.1"/>
</dbReference>
<dbReference type="InterPro" id="IPR002347">
    <property type="entry name" value="SDR_fam"/>
</dbReference>
<evidence type="ECO:0000256" key="2">
    <source>
        <dbReference type="ARBA" id="ARBA00023002"/>
    </source>
</evidence>
<keyword evidence="2" id="KW-0560">Oxidoreductase</keyword>
<comment type="similarity">
    <text evidence="1 3">Belongs to the short-chain dehydrogenases/reductases (SDR) family.</text>
</comment>
<keyword evidence="5" id="KW-1185">Reference proteome</keyword>
<evidence type="ECO:0000313" key="5">
    <source>
        <dbReference type="Proteomes" id="UP000811844"/>
    </source>
</evidence>
<reference evidence="4 5" key="1">
    <citation type="submission" date="2020-02" db="EMBL/GenBank/DDBJ databases">
        <title>Shewanella WXL01 sp. nov., a marine bacterium isolated from green algae in Luhuitou Fringing Reef (Northern South China Sea).</title>
        <authorList>
            <person name="Wang X."/>
        </authorList>
    </citation>
    <scope>NUCLEOTIDE SEQUENCE [LARGE SCALE GENOMIC DNA]</scope>
    <source>
        <strain evidence="4 5">MCCC 1A01895</strain>
    </source>
</reference>
<comment type="caution">
    <text evidence="4">The sequence shown here is derived from an EMBL/GenBank/DDBJ whole genome shotgun (WGS) entry which is preliminary data.</text>
</comment>
<sequence length="286" mass="31859">MNNLSPYRILITGGASGLGKAMALTWAKHYQQQDKPIAICIADIHPQRALETLDALDSLGANAFFCHCDISQDDDVTHLRQQVIKEFNGVDCIINNAGVATAGSLTSEDIAQWQWLFNINLYGMVRVCQTFVDDFRRQGNGYFINIASQAALTPTPLMASYNAVKAAVVSFSETLKLELCADNIAVSVVCPSFFKTNLNESLRSSEALMHNTVARLFEKADLHADEVAQHIYQQAQQQRFLILTHKLGKRAYFMKKFLPVEVYLKRAIAGTARLVAKSRQAQENNK</sequence>
<dbReference type="CDD" id="cd05233">
    <property type="entry name" value="SDR_c"/>
    <property type="match status" value="1"/>
</dbReference>
<proteinExistence type="inferred from homology"/>
<gene>
    <name evidence="4" type="ORF">G3R48_13045</name>
</gene>
<name>A0ABS5I4F9_9GAMM</name>
<dbReference type="SUPFAM" id="SSF51735">
    <property type="entry name" value="NAD(P)-binding Rossmann-fold domains"/>
    <property type="match status" value="1"/>
</dbReference>
<evidence type="ECO:0000256" key="3">
    <source>
        <dbReference type="RuleBase" id="RU000363"/>
    </source>
</evidence>
<dbReference type="Proteomes" id="UP000811844">
    <property type="component" value="Unassembled WGS sequence"/>
</dbReference>
<dbReference type="Pfam" id="PF00106">
    <property type="entry name" value="adh_short"/>
    <property type="match status" value="1"/>
</dbReference>
<dbReference type="PRINTS" id="PR00080">
    <property type="entry name" value="SDRFAMILY"/>
</dbReference>
<evidence type="ECO:0000256" key="1">
    <source>
        <dbReference type="ARBA" id="ARBA00006484"/>
    </source>
</evidence>
<dbReference type="PANTHER" id="PTHR43391:SF26">
    <property type="entry name" value="BLL7251 PROTEIN"/>
    <property type="match status" value="1"/>
</dbReference>
<dbReference type="EMBL" id="JAAIKR010000013">
    <property type="protein sequence ID" value="MBR9728904.1"/>
    <property type="molecule type" value="Genomic_DNA"/>
</dbReference>
<dbReference type="PRINTS" id="PR00081">
    <property type="entry name" value="GDHRDH"/>
</dbReference>
<protein>
    <submittedName>
        <fullName evidence="4">SDR family oxidoreductase</fullName>
    </submittedName>
</protein>
<dbReference type="PANTHER" id="PTHR43391">
    <property type="entry name" value="RETINOL DEHYDROGENASE-RELATED"/>
    <property type="match status" value="1"/>
</dbReference>
<dbReference type="NCBIfam" id="NF004196">
    <property type="entry name" value="PRK05650.1"/>
    <property type="match status" value="1"/>
</dbReference>
<dbReference type="Gene3D" id="3.40.50.720">
    <property type="entry name" value="NAD(P)-binding Rossmann-like Domain"/>
    <property type="match status" value="1"/>
</dbReference>